<evidence type="ECO:0000313" key="2">
    <source>
        <dbReference type="Proteomes" id="UP000184526"/>
    </source>
</evidence>
<proteinExistence type="predicted"/>
<dbReference type="OrthoDB" id="1854625at2"/>
<dbReference type="InterPro" id="IPR058240">
    <property type="entry name" value="rSAM_sf"/>
</dbReference>
<reference evidence="1 2" key="1">
    <citation type="submission" date="2016-11" db="EMBL/GenBank/DDBJ databases">
        <authorList>
            <person name="Jaros S."/>
            <person name="Januszkiewicz K."/>
            <person name="Wedrychowicz H."/>
        </authorList>
    </citation>
    <scope>NUCLEOTIDE SEQUENCE [LARGE SCALE GENOMIC DNA]</scope>
    <source>
        <strain evidence="1 2">DSM 3089</strain>
    </source>
</reference>
<evidence type="ECO:0000313" key="1">
    <source>
        <dbReference type="EMBL" id="SHH94776.1"/>
    </source>
</evidence>
<dbReference type="PANTHER" id="PTHR11228:SF34">
    <property type="entry name" value="TUNGSTEN-CONTAINING ALDEHYDE FERREDOXIN OXIDOREDUCTASE COFACTOR MODIFYING PROTEIN"/>
    <property type="match status" value="1"/>
</dbReference>
<accession>A0A1M5X4P3</accession>
<protein>
    <submittedName>
        <fullName evidence="1">Radical SAM additional 4Fe4S-binding SPASM domain-containing protein</fullName>
    </submittedName>
</protein>
<name>A0A1M5X4P3_9CLOT</name>
<dbReference type="EMBL" id="FQXP01000007">
    <property type="protein sequence ID" value="SHH94776.1"/>
    <property type="molecule type" value="Genomic_DNA"/>
</dbReference>
<dbReference type="SUPFAM" id="SSF102114">
    <property type="entry name" value="Radical SAM enzymes"/>
    <property type="match status" value="1"/>
</dbReference>
<dbReference type="Proteomes" id="UP000184526">
    <property type="component" value="Unassembled WGS sequence"/>
</dbReference>
<gene>
    <name evidence="1" type="ORF">SAMN02745196_02000</name>
</gene>
<organism evidence="1 2">
    <name type="scientific">Clostridium collagenovorans DSM 3089</name>
    <dbReference type="NCBI Taxonomy" id="1121306"/>
    <lineage>
        <taxon>Bacteria</taxon>
        <taxon>Bacillati</taxon>
        <taxon>Bacillota</taxon>
        <taxon>Clostridia</taxon>
        <taxon>Eubacteriales</taxon>
        <taxon>Clostridiaceae</taxon>
        <taxon>Clostridium</taxon>
    </lineage>
</organism>
<dbReference type="InterPro" id="IPR050377">
    <property type="entry name" value="Radical_SAM_PqqE_MftC-like"/>
</dbReference>
<dbReference type="STRING" id="1121306.SAMN02745196_02000"/>
<sequence>MSKYFLKNEYCKIVKGFNGSLLYNLKDGRVFSFDIQHSDILKDISENTSINELKTKHIKIDIDSFLVKLKNNNIGYFSDASYYIEDYRQGKLITLESENPPIMSTCFIELPIGCDKYCEHCNKNKYQVCETCGLPNITDEEIDFNFYNSLFNQLAKLNFKKYIVHGGNPFLLNEKLIEFLELFRKNVGYNSNIFIKSNPSLFNKFIPHLIKMNIHPILVFDASKSNINNLFLELYKLKDNILDLNNNLKINVNLVVDNFSKKYIPQLIETFKTHGINNISISFIIEENIYPKELLNLKNQYVPDNGFEEFITYNHCLNGNIAITCDGDIIPCPGLKDEVVSNLKLKTLLSSFEGNKNIGEYWKFTADNISSCRQCKYKYSCADCRAVEKRLSNGDICGKTLCELIK</sequence>
<keyword evidence="2" id="KW-1185">Reference proteome</keyword>
<dbReference type="PANTHER" id="PTHR11228">
    <property type="entry name" value="RADICAL SAM DOMAIN PROTEIN"/>
    <property type="match status" value="1"/>
</dbReference>
<dbReference type="AlphaFoldDB" id="A0A1M5X4P3"/>
<dbReference type="RefSeq" id="WP_072831879.1">
    <property type="nucleotide sequence ID" value="NZ_FQXP01000007.1"/>
</dbReference>